<evidence type="ECO:0000256" key="1">
    <source>
        <dbReference type="SAM" id="Coils"/>
    </source>
</evidence>
<dbReference type="Proteomes" id="UP000000238">
    <property type="component" value="Chromosome"/>
</dbReference>
<dbReference type="AlphaFoldDB" id="Q2SQU5"/>
<gene>
    <name evidence="2" type="ordered locus">HCH_00057</name>
</gene>
<dbReference type="KEGG" id="hch:HCH_00057"/>
<proteinExistence type="predicted"/>
<evidence type="ECO:0000313" key="3">
    <source>
        <dbReference type="Proteomes" id="UP000000238"/>
    </source>
</evidence>
<feature type="coiled-coil region" evidence="1">
    <location>
        <begin position="1"/>
        <end position="28"/>
    </location>
</feature>
<keyword evidence="1" id="KW-0175">Coiled coil</keyword>
<dbReference type="EMBL" id="CP000155">
    <property type="protein sequence ID" value="ABC26979.1"/>
    <property type="molecule type" value="Genomic_DNA"/>
</dbReference>
<accession>Q2SQU5</accession>
<name>Q2SQU5_HAHCH</name>
<dbReference type="RefSeq" id="WP_011394056.1">
    <property type="nucleotide sequence ID" value="NC_007645.1"/>
</dbReference>
<keyword evidence="3" id="KW-1185">Reference proteome</keyword>
<organism evidence="2 3">
    <name type="scientific">Hahella chejuensis (strain KCTC 2396)</name>
    <dbReference type="NCBI Taxonomy" id="349521"/>
    <lineage>
        <taxon>Bacteria</taxon>
        <taxon>Pseudomonadati</taxon>
        <taxon>Pseudomonadota</taxon>
        <taxon>Gammaproteobacteria</taxon>
        <taxon>Oceanospirillales</taxon>
        <taxon>Hahellaceae</taxon>
        <taxon>Hahella</taxon>
    </lineage>
</organism>
<dbReference type="OrthoDB" id="9951797at2"/>
<reference evidence="2 3" key="1">
    <citation type="journal article" date="2005" name="Nucleic Acids Res.">
        <title>Genomic blueprint of Hahella chejuensis, a marine microbe producing an algicidal agent.</title>
        <authorList>
            <person name="Jeong H."/>
            <person name="Yim J.H."/>
            <person name="Lee C."/>
            <person name="Choi S.-H."/>
            <person name="Park Y.K."/>
            <person name="Yoon S.H."/>
            <person name="Hur C.-G."/>
            <person name="Kang H.-Y."/>
            <person name="Kim D."/>
            <person name="Lee H.H."/>
            <person name="Park K.H."/>
            <person name="Park S.-H."/>
            <person name="Park H.-S."/>
            <person name="Lee H.K."/>
            <person name="Oh T.K."/>
            <person name="Kim J.F."/>
        </authorList>
    </citation>
    <scope>NUCLEOTIDE SEQUENCE [LARGE SCALE GENOMIC DNA]</scope>
    <source>
        <strain evidence="2 3">KCTC 2396</strain>
    </source>
</reference>
<dbReference type="HOGENOM" id="CLU_2601173_0_0_6"/>
<sequence>MNTLEAQRCRLQEELALAEKELEELLRTPNPNKTMVNFYSDLLVRNRELIRMIDTHLSQSSHWITDKAIGIAKLADGLA</sequence>
<protein>
    <submittedName>
        <fullName evidence="2">Uncharacterized protein</fullName>
    </submittedName>
</protein>
<evidence type="ECO:0000313" key="2">
    <source>
        <dbReference type="EMBL" id="ABC26979.1"/>
    </source>
</evidence>